<dbReference type="AlphaFoldDB" id="A0A498Q8Z0"/>
<evidence type="ECO:0000313" key="2">
    <source>
        <dbReference type="EMBL" id="VBA42748.1"/>
    </source>
</evidence>
<dbReference type="Proteomes" id="UP000267289">
    <property type="component" value="Unassembled WGS sequence"/>
</dbReference>
<organism evidence="2 3">
    <name type="scientific">Mycobacterium innocens</name>
    <dbReference type="NCBI Taxonomy" id="2341083"/>
    <lineage>
        <taxon>Bacteria</taxon>
        <taxon>Bacillati</taxon>
        <taxon>Actinomycetota</taxon>
        <taxon>Actinomycetes</taxon>
        <taxon>Mycobacteriales</taxon>
        <taxon>Mycobacteriaceae</taxon>
        <taxon>Mycobacterium</taxon>
    </lineage>
</organism>
<keyword evidence="3" id="KW-1185">Reference proteome</keyword>
<feature type="region of interest" description="Disordered" evidence="1">
    <location>
        <begin position="208"/>
        <end position="242"/>
    </location>
</feature>
<name>A0A498Q8Z0_9MYCO</name>
<dbReference type="EMBL" id="UPHQ01000222">
    <property type="protein sequence ID" value="VBA42748.1"/>
    <property type="molecule type" value="Genomic_DNA"/>
</dbReference>
<proteinExistence type="predicted"/>
<accession>A0A498Q8Z0</accession>
<feature type="region of interest" description="Disordered" evidence="1">
    <location>
        <begin position="93"/>
        <end position="112"/>
    </location>
</feature>
<sequence>MMTRLASKLALVSVAAVGLNVPTMGLALPPKSCLWTSGVASAAPSPAPSPTCASDLRECLHASVKTGLYGVRYVLPEDVARCVEAFNACRHGGAGGGGNPVPPKSTSAQGGRTTLPNRFEIRNQGMVSDCQVDGSTVNCTSRWETPPEGYVSFTGKFTGTLSGLTMNGTATSHSEYRSPSDPGCISNEDYSGPVTYVFRPDGGVTFTAGPNQRHTSFSGSCSGSNSGTTEEMKGTATWSPIE</sequence>
<feature type="compositionally biased region" description="Low complexity" evidence="1">
    <location>
        <begin position="215"/>
        <end position="229"/>
    </location>
</feature>
<gene>
    <name evidence="2" type="ORF">LAUMK13_04166</name>
</gene>
<reference evidence="2 3" key="1">
    <citation type="submission" date="2018-09" db="EMBL/GenBank/DDBJ databases">
        <authorList>
            <person name="Tagini F."/>
        </authorList>
    </citation>
    <scope>NUCLEOTIDE SEQUENCE [LARGE SCALE GENOMIC DNA]</scope>
    <source>
        <strain evidence="2 3">MK13</strain>
    </source>
</reference>
<evidence type="ECO:0000313" key="3">
    <source>
        <dbReference type="Proteomes" id="UP000267289"/>
    </source>
</evidence>
<evidence type="ECO:0000256" key="1">
    <source>
        <dbReference type="SAM" id="MobiDB-lite"/>
    </source>
</evidence>
<protein>
    <submittedName>
        <fullName evidence="2">Uncharacterized protein</fullName>
    </submittedName>
</protein>